<sequence>MLLPLSTNRVWGNTESDVERQMEDERHISFPQLIRSLTLKPPPPSLQGKVLTPKVTTTLAHIFTALTTSYNVILVSVQLGVRRTRLRASAEQSVSVPISRLRVVRPTLSRVVKTTDVDP</sequence>
<name>A0A6A4SUK1_SCOMX</name>
<dbReference type="AlphaFoldDB" id="A0A6A4SUK1"/>
<gene>
    <name evidence="1" type="ORF">F2P81_012479</name>
</gene>
<evidence type="ECO:0000313" key="1">
    <source>
        <dbReference type="EMBL" id="KAF0034721.1"/>
    </source>
</evidence>
<protein>
    <submittedName>
        <fullName evidence="1">Uncharacterized protein</fullName>
    </submittedName>
</protein>
<proteinExistence type="predicted"/>
<dbReference type="Proteomes" id="UP000438429">
    <property type="component" value="Unassembled WGS sequence"/>
</dbReference>
<dbReference type="EMBL" id="VEVO01000011">
    <property type="protein sequence ID" value="KAF0034721.1"/>
    <property type="molecule type" value="Genomic_DNA"/>
</dbReference>
<evidence type="ECO:0000313" key="2">
    <source>
        <dbReference type="Proteomes" id="UP000438429"/>
    </source>
</evidence>
<organism evidence="1 2">
    <name type="scientific">Scophthalmus maximus</name>
    <name type="common">Turbot</name>
    <name type="synonym">Psetta maxima</name>
    <dbReference type="NCBI Taxonomy" id="52904"/>
    <lineage>
        <taxon>Eukaryota</taxon>
        <taxon>Metazoa</taxon>
        <taxon>Chordata</taxon>
        <taxon>Craniata</taxon>
        <taxon>Vertebrata</taxon>
        <taxon>Euteleostomi</taxon>
        <taxon>Actinopterygii</taxon>
        <taxon>Neopterygii</taxon>
        <taxon>Teleostei</taxon>
        <taxon>Neoteleostei</taxon>
        <taxon>Acanthomorphata</taxon>
        <taxon>Carangaria</taxon>
        <taxon>Pleuronectiformes</taxon>
        <taxon>Pleuronectoidei</taxon>
        <taxon>Scophthalmidae</taxon>
        <taxon>Scophthalmus</taxon>
    </lineage>
</organism>
<reference evidence="1 2" key="1">
    <citation type="submission" date="2019-06" db="EMBL/GenBank/DDBJ databases">
        <title>Draft genomes of female and male turbot (Scophthalmus maximus).</title>
        <authorList>
            <person name="Xu H."/>
            <person name="Xu X.-W."/>
            <person name="Shao C."/>
            <person name="Chen S."/>
        </authorList>
    </citation>
    <scope>NUCLEOTIDE SEQUENCE [LARGE SCALE GENOMIC DNA]</scope>
    <source>
        <strain evidence="1">Ysfricsl-2016a</strain>
        <tissue evidence="1">Blood</tissue>
    </source>
</reference>
<accession>A0A6A4SUK1</accession>
<comment type="caution">
    <text evidence="1">The sequence shown here is derived from an EMBL/GenBank/DDBJ whole genome shotgun (WGS) entry which is preliminary data.</text>
</comment>